<accession>A0A182M4I4</accession>
<dbReference type="EnsemblMetazoa" id="ACUA009285-RA">
    <property type="protein sequence ID" value="ACUA009285-PA"/>
    <property type="gene ID" value="ACUA009285"/>
</dbReference>
<protein>
    <submittedName>
        <fullName evidence="1">Uncharacterized protein</fullName>
    </submittedName>
</protein>
<dbReference type="AlphaFoldDB" id="A0A182M4I4"/>
<reference evidence="1" key="2">
    <citation type="submission" date="2020-05" db="UniProtKB">
        <authorList>
            <consortium name="EnsemblMetazoa"/>
        </authorList>
    </citation>
    <scope>IDENTIFICATION</scope>
    <source>
        <strain evidence="1">A-37</strain>
    </source>
</reference>
<name>A0A182M4I4_9DIPT</name>
<dbReference type="Proteomes" id="UP000075883">
    <property type="component" value="Unassembled WGS sequence"/>
</dbReference>
<dbReference type="VEuPathDB" id="VectorBase:ACUA009285"/>
<evidence type="ECO:0000313" key="1">
    <source>
        <dbReference type="EnsemblMetazoa" id="ACUA009285-PA"/>
    </source>
</evidence>
<keyword evidence="2" id="KW-1185">Reference proteome</keyword>
<reference evidence="2" key="1">
    <citation type="submission" date="2013-09" db="EMBL/GenBank/DDBJ databases">
        <title>The Genome Sequence of Anopheles culicifacies species A.</title>
        <authorList>
            <consortium name="The Broad Institute Genomics Platform"/>
            <person name="Neafsey D.E."/>
            <person name="Besansky N."/>
            <person name="Howell P."/>
            <person name="Walton C."/>
            <person name="Young S.K."/>
            <person name="Zeng Q."/>
            <person name="Gargeya S."/>
            <person name="Fitzgerald M."/>
            <person name="Haas B."/>
            <person name="Abouelleil A."/>
            <person name="Allen A.W."/>
            <person name="Alvarado L."/>
            <person name="Arachchi H.M."/>
            <person name="Berlin A.M."/>
            <person name="Chapman S.B."/>
            <person name="Gainer-Dewar J."/>
            <person name="Goldberg J."/>
            <person name="Griggs A."/>
            <person name="Gujja S."/>
            <person name="Hansen M."/>
            <person name="Howarth C."/>
            <person name="Imamovic A."/>
            <person name="Ireland A."/>
            <person name="Larimer J."/>
            <person name="McCowan C."/>
            <person name="Murphy C."/>
            <person name="Pearson M."/>
            <person name="Poon T.W."/>
            <person name="Priest M."/>
            <person name="Roberts A."/>
            <person name="Saif S."/>
            <person name="Shea T."/>
            <person name="Sisk P."/>
            <person name="Sykes S."/>
            <person name="Wortman J."/>
            <person name="Nusbaum C."/>
            <person name="Birren B."/>
        </authorList>
    </citation>
    <scope>NUCLEOTIDE SEQUENCE [LARGE SCALE GENOMIC DNA]</scope>
    <source>
        <strain evidence="2">A-37</strain>
    </source>
</reference>
<proteinExistence type="predicted"/>
<organism evidence="1 2">
    <name type="scientific">Anopheles culicifacies</name>
    <dbReference type="NCBI Taxonomy" id="139723"/>
    <lineage>
        <taxon>Eukaryota</taxon>
        <taxon>Metazoa</taxon>
        <taxon>Ecdysozoa</taxon>
        <taxon>Arthropoda</taxon>
        <taxon>Hexapoda</taxon>
        <taxon>Insecta</taxon>
        <taxon>Pterygota</taxon>
        <taxon>Neoptera</taxon>
        <taxon>Endopterygota</taxon>
        <taxon>Diptera</taxon>
        <taxon>Nematocera</taxon>
        <taxon>Culicoidea</taxon>
        <taxon>Culicidae</taxon>
        <taxon>Anophelinae</taxon>
        <taxon>Anopheles</taxon>
        <taxon>culicifacies species complex</taxon>
    </lineage>
</organism>
<dbReference type="EMBL" id="AXCM01000752">
    <property type="status" value="NOT_ANNOTATED_CDS"/>
    <property type="molecule type" value="Genomic_DNA"/>
</dbReference>
<sequence length="200" mass="21507">MSFTTVLNALSRAVRNRGSSLNASFTRSLKRRNSFSNRSTYFSESCVMISAASTISANPACTIISLRTIESSAWVGFFEELLLLLLLVLADAQAAELWLVPAPVAVADDEEEEDAPAPEDETEDELPLLCRQLSSFAKGNGRTSRTPASTIVSPGSIRPAGRYHLPAHDSFASCIISTSLLSFTITQATTYVTVLPTIGT</sequence>
<evidence type="ECO:0000313" key="2">
    <source>
        <dbReference type="Proteomes" id="UP000075883"/>
    </source>
</evidence>